<evidence type="ECO:0000256" key="1">
    <source>
        <dbReference type="SAM" id="MobiDB-lite"/>
    </source>
</evidence>
<feature type="compositionally biased region" description="Acidic residues" evidence="1">
    <location>
        <begin position="791"/>
        <end position="802"/>
    </location>
</feature>
<name>A0A162NHE3_COLIC</name>
<evidence type="ECO:0000256" key="2">
    <source>
        <dbReference type="SAM" id="SignalP"/>
    </source>
</evidence>
<evidence type="ECO:0000313" key="3">
    <source>
        <dbReference type="EMBL" id="KZL85940.1"/>
    </source>
</evidence>
<dbReference type="Pfam" id="PF03659">
    <property type="entry name" value="Glyco_hydro_71"/>
    <property type="match status" value="1"/>
</dbReference>
<feature type="compositionally biased region" description="Basic and acidic residues" evidence="1">
    <location>
        <begin position="803"/>
        <end position="813"/>
    </location>
</feature>
<dbReference type="InterPro" id="IPR005197">
    <property type="entry name" value="Glyco_hydro_71"/>
</dbReference>
<protein>
    <submittedName>
        <fullName evidence="3">Glycosyl hydrolase family 71</fullName>
    </submittedName>
</protein>
<reference evidence="3 4" key="1">
    <citation type="submission" date="2015-06" db="EMBL/GenBank/DDBJ databases">
        <title>Survival trade-offs in plant roots during colonization by closely related pathogenic and mutualistic fungi.</title>
        <authorList>
            <person name="Hacquard S."/>
            <person name="Kracher B."/>
            <person name="Hiruma K."/>
            <person name="Weinman A."/>
            <person name="Muench P."/>
            <person name="Garrido Oter R."/>
            <person name="Ver Loren van Themaat E."/>
            <person name="Dallerey J.-F."/>
            <person name="Damm U."/>
            <person name="Henrissat B."/>
            <person name="Lespinet O."/>
            <person name="Thon M."/>
            <person name="Kemen E."/>
            <person name="McHardy A.C."/>
            <person name="Schulze-Lefert P."/>
            <person name="O'Connell R.J."/>
        </authorList>
    </citation>
    <scope>NUCLEOTIDE SEQUENCE [LARGE SCALE GENOMIC DNA]</scope>
    <source>
        <strain evidence="3 4">MAFF 238704</strain>
    </source>
</reference>
<keyword evidence="4" id="KW-1185">Reference proteome</keyword>
<dbReference type="AlphaFoldDB" id="A0A162NHE3"/>
<sequence length="1153" mass="128425">MRLLLLLAVLSWIENVLGRAVFAHFMVGNTENYSASDWIEDITLAKEAHIDAFALNMAKGEPMNQKAIADVFSHAEALGFRLFFSFDYAGRGPYSKAEVLGWINQYASSTAYFRHNGQPLVSTFEGPEQAEDWIKIKAQTGCFFVPDWSSLGAGPVARAAGGVADGLFSWAAYMMPVSPWFYTNLPGYNKNWLWRGDHLWYDRWVQANVLMPEWVQIISWNDYGESHHIGPIRDHALVAFNTGKAPYRYSLDHHGWRTFLPYSIDRYKNNKAAITTEGVSFWYRPTPKDACNTGGTTGNTVSQLQIEFQPYDVVEDSVFYSVLLTSAATVKITIGGVEANGQWRNLPDGEVGLWHGSSPFQGRTGEVKITVWRKDVLIADLTGPAIKKDCHNGMMGFDAWAGGRLTSTAPRPVNRYCPRSACVCKALGAQKTLPKQVPGKFYPAEGLNSNYIGLCDYACLYGACFASYCTKDQHPLIEPSVSPFRPPSCISGTGDGDWEVLCSFTCRHGFCPLASSNGNDPQEQIDPGETFEIPHLDQDCMRFSDCFDLDNPQASSCGSGYRRQGYDRAGCPGKSARPICCKDSSVLPDSCTWRGSGGDCNGQCHEGEATLFESNKGGSPGESGHGQCSRGKKVFCCELKTFGTLTSQCRWSPWYISRRLHDVQFPTDSFIYSGSGCDEDELVVASAHALTGYCSNDFLNKKIGQKYCCKTEKPPMDNCHWVGQGDCADNNCTNKEVTLTTNPSGSNSNECFWSRKKSLCCTPNDTIFDLGSDDDFYDDHCTVGDPRPDCQPDEDASDEPDEETCRADEKTELRRDSHDGSFFLREPLSIEERTFRLEKRKRPIMAVVTGASGLSYTMRILARNYPSISALFRSRRGPGPSDYVFRMRRPRLTPLVVTEHRDSLPSLVGYETEHNPDVQIVRDFLQTASSGILPNLEPTRNNARIDAYDISRLWNSTSLGVVFPRVANSRCLASAEDYFMDQFGSTGNVAPLVATEMKLNAVKARIFKGSRPIGDDTFTRLSGQTLAGNMTATNELFNELRAIIGTFNYINHPDLQPIFSRTRLSIREAARFLAENIPPFGLMPEIYEQFEPLWYEAAATRSRRFLEERLNDVETRLDALIASGIPPPNAIRIRAHILVLRNHLGDIRAPPPP</sequence>
<feature type="chain" id="PRO_5007837842" evidence="2">
    <location>
        <begin position="19"/>
        <end position="1153"/>
    </location>
</feature>
<gene>
    <name evidence="3" type="ORF">CI238_06163</name>
</gene>
<dbReference type="STRING" id="1573173.A0A162NHE3"/>
<feature type="signal peptide" evidence="2">
    <location>
        <begin position="1"/>
        <end position="18"/>
    </location>
</feature>
<dbReference type="EMBL" id="LFIW01000552">
    <property type="protein sequence ID" value="KZL85940.1"/>
    <property type="molecule type" value="Genomic_DNA"/>
</dbReference>
<dbReference type="CDD" id="cd11577">
    <property type="entry name" value="GH71"/>
    <property type="match status" value="1"/>
</dbReference>
<evidence type="ECO:0000313" key="4">
    <source>
        <dbReference type="Proteomes" id="UP000076584"/>
    </source>
</evidence>
<comment type="caution">
    <text evidence="3">The sequence shown here is derived from an EMBL/GenBank/DDBJ whole genome shotgun (WGS) entry which is preliminary data.</text>
</comment>
<dbReference type="GO" id="GO:0051118">
    <property type="term" value="F:glucan endo-1,3-alpha-glucosidase activity"/>
    <property type="evidence" value="ECO:0007669"/>
    <property type="project" value="InterPro"/>
</dbReference>
<feature type="region of interest" description="Disordered" evidence="1">
    <location>
        <begin position="787"/>
        <end position="813"/>
    </location>
</feature>
<keyword evidence="3" id="KW-0378">Hydrolase</keyword>
<keyword evidence="2" id="KW-0732">Signal</keyword>
<dbReference type="Gene3D" id="3.20.20.80">
    <property type="entry name" value="Glycosidases"/>
    <property type="match status" value="1"/>
</dbReference>
<accession>A0A162NHE3</accession>
<proteinExistence type="predicted"/>
<organism evidence="3 4">
    <name type="scientific">Colletotrichum incanum</name>
    <name type="common">Soybean anthracnose fungus</name>
    <dbReference type="NCBI Taxonomy" id="1573173"/>
    <lineage>
        <taxon>Eukaryota</taxon>
        <taxon>Fungi</taxon>
        <taxon>Dikarya</taxon>
        <taxon>Ascomycota</taxon>
        <taxon>Pezizomycotina</taxon>
        <taxon>Sordariomycetes</taxon>
        <taxon>Hypocreomycetidae</taxon>
        <taxon>Glomerellales</taxon>
        <taxon>Glomerellaceae</taxon>
        <taxon>Colletotrichum</taxon>
        <taxon>Colletotrichum spaethianum species complex</taxon>
    </lineage>
</organism>
<dbReference type="Proteomes" id="UP000076584">
    <property type="component" value="Unassembled WGS sequence"/>
</dbReference>